<evidence type="ECO:0000313" key="2">
    <source>
        <dbReference type="Proteomes" id="UP000077275"/>
    </source>
</evidence>
<protein>
    <submittedName>
        <fullName evidence="1">Uncharacterized protein</fullName>
    </submittedName>
</protein>
<accession>A0A166EE80</accession>
<dbReference type="EMBL" id="LWMW01000089">
    <property type="protein sequence ID" value="KZX16555.1"/>
    <property type="molecule type" value="Genomic_DNA"/>
</dbReference>
<proteinExistence type="predicted"/>
<name>A0A166EE80_9EURY</name>
<dbReference type="AlphaFoldDB" id="A0A166EE80"/>
<organism evidence="1 2">
    <name type="scientific">Methanobrevibacter cuticularis</name>
    <dbReference type="NCBI Taxonomy" id="47311"/>
    <lineage>
        <taxon>Archaea</taxon>
        <taxon>Methanobacteriati</taxon>
        <taxon>Methanobacteriota</taxon>
        <taxon>Methanomada group</taxon>
        <taxon>Methanobacteria</taxon>
        <taxon>Methanobacteriales</taxon>
        <taxon>Methanobacteriaceae</taxon>
        <taxon>Methanobrevibacter</taxon>
    </lineage>
</organism>
<dbReference type="Proteomes" id="UP000077275">
    <property type="component" value="Unassembled WGS sequence"/>
</dbReference>
<reference evidence="1 2" key="1">
    <citation type="submission" date="2016-04" db="EMBL/GenBank/DDBJ databases">
        <title>Genome sequence of Methanobrevibacter cuticularis DSM 11139.</title>
        <authorList>
            <person name="Poehlein A."/>
            <person name="Seedorf H."/>
            <person name="Daniel R."/>
        </authorList>
    </citation>
    <scope>NUCLEOTIDE SEQUENCE [LARGE SCALE GENOMIC DNA]</scope>
    <source>
        <strain evidence="1 2">DSM 11139</strain>
    </source>
</reference>
<comment type="caution">
    <text evidence="1">The sequence shown here is derived from an EMBL/GenBank/DDBJ whole genome shotgun (WGS) entry which is preliminary data.</text>
</comment>
<evidence type="ECO:0000313" key="1">
    <source>
        <dbReference type="EMBL" id="KZX16555.1"/>
    </source>
</evidence>
<gene>
    <name evidence="1" type="ORF">MBCUT_07090</name>
</gene>
<sequence length="33" mass="3899">MLNNEINRLTPIVENLNDKVNNIDFDKLEKLTK</sequence>
<dbReference type="PATRIC" id="fig|47311.3.peg.789"/>
<keyword evidence="2" id="KW-1185">Reference proteome</keyword>